<dbReference type="InterPro" id="IPR047748">
    <property type="entry name" value="AztA-like"/>
</dbReference>
<dbReference type="InterPro" id="IPR017871">
    <property type="entry name" value="ABC_transporter-like_CS"/>
</dbReference>
<dbReference type="SUPFAM" id="SSF52540">
    <property type="entry name" value="P-loop containing nucleoside triphosphate hydrolases"/>
    <property type="match status" value="1"/>
</dbReference>
<feature type="domain" description="ABC transporter" evidence="5">
    <location>
        <begin position="7"/>
        <end position="205"/>
    </location>
</feature>
<proteinExistence type="inferred from homology"/>
<evidence type="ECO:0000256" key="2">
    <source>
        <dbReference type="ARBA" id="ARBA00022448"/>
    </source>
</evidence>
<dbReference type="Pfam" id="PF00005">
    <property type="entry name" value="ABC_tran"/>
    <property type="match status" value="1"/>
</dbReference>
<dbReference type="GO" id="GO:0005524">
    <property type="term" value="F:ATP binding"/>
    <property type="evidence" value="ECO:0007669"/>
    <property type="project" value="UniProtKB-KW"/>
</dbReference>
<comment type="similarity">
    <text evidence="1">Belongs to the ABC transporter superfamily.</text>
</comment>
<sequence>MLTTTAVRARGLHFSFDDVPVLHGVDMDLAWGTVTAVAGPNGAGKSTLVEILAGVRTPGSGTVERAEGVALVVQRPAAPDTLPLTVRDVVTMGTWNTKTPRGQRRRDVEEALERVHLADLATRPFSALSGGQRQRALLAQGIARQARIFLLDEPAAGLDADSRARTRAMLAAEAARGAAVACVTHDDESIDAADVVVRLEAGRRVR</sequence>
<dbReference type="Gene3D" id="3.40.50.300">
    <property type="entry name" value="P-loop containing nucleotide triphosphate hydrolases"/>
    <property type="match status" value="1"/>
</dbReference>
<keyword evidence="7" id="KW-1185">Reference proteome</keyword>
<dbReference type="InterPro" id="IPR027417">
    <property type="entry name" value="P-loop_NTPase"/>
</dbReference>
<keyword evidence="3" id="KW-0547">Nucleotide-binding</keyword>
<evidence type="ECO:0000313" key="6">
    <source>
        <dbReference type="EMBL" id="GAA3597289.1"/>
    </source>
</evidence>
<evidence type="ECO:0000256" key="1">
    <source>
        <dbReference type="ARBA" id="ARBA00005417"/>
    </source>
</evidence>
<comment type="caution">
    <text evidence="6">The sequence shown here is derived from an EMBL/GenBank/DDBJ whole genome shotgun (WGS) entry which is preliminary data.</text>
</comment>
<evidence type="ECO:0000256" key="3">
    <source>
        <dbReference type="ARBA" id="ARBA00022741"/>
    </source>
</evidence>
<dbReference type="PANTHER" id="PTHR42734:SF5">
    <property type="entry name" value="IRON TRANSPORT SYSTEM ATP-BINDING PROTEIN HI_0361-RELATED"/>
    <property type="match status" value="1"/>
</dbReference>
<dbReference type="Proteomes" id="UP001501074">
    <property type="component" value="Unassembled WGS sequence"/>
</dbReference>
<dbReference type="InterPro" id="IPR003439">
    <property type="entry name" value="ABC_transporter-like_ATP-bd"/>
</dbReference>
<evidence type="ECO:0000259" key="5">
    <source>
        <dbReference type="PROSITE" id="PS50893"/>
    </source>
</evidence>
<dbReference type="PANTHER" id="PTHR42734">
    <property type="entry name" value="METAL TRANSPORT SYSTEM ATP-BINDING PROTEIN TM_0124-RELATED"/>
    <property type="match status" value="1"/>
</dbReference>
<evidence type="ECO:0000313" key="7">
    <source>
        <dbReference type="Proteomes" id="UP001501074"/>
    </source>
</evidence>
<dbReference type="PROSITE" id="PS00211">
    <property type="entry name" value="ABC_TRANSPORTER_1"/>
    <property type="match status" value="1"/>
</dbReference>
<protein>
    <submittedName>
        <fullName evidence="6">Zinc ABC transporter ATP-binding protein AztA</fullName>
    </submittedName>
</protein>
<name>A0ABP6Z2R7_9ACTN</name>
<organism evidence="6 7">
    <name type="scientific">Kineosporia mesophila</name>
    <dbReference type="NCBI Taxonomy" id="566012"/>
    <lineage>
        <taxon>Bacteria</taxon>
        <taxon>Bacillati</taxon>
        <taxon>Actinomycetota</taxon>
        <taxon>Actinomycetes</taxon>
        <taxon>Kineosporiales</taxon>
        <taxon>Kineosporiaceae</taxon>
        <taxon>Kineosporia</taxon>
    </lineage>
</organism>
<reference evidence="7" key="1">
    <citation type="journal article" date="2019" name="Int. J. Syst. Evol. Microbiol.">
        <title>The Global Catalogue of Microorganisms (GCM) 10K type strain sequencing project: providing services to taxonomists for standard genome sequencing and annotation.</title>
        <authorList>
            <consortium name="The Broad Institute Genomics Platform"/>
            <consortium name="The Broad Institute Genome Sequencing Center for Infectious Disease"/>
            <person name="Wu L."/>
            <person name="Ma J."/>
        </authorList>
    </citation>
    <scope>NUCLEOTIDE SEQUENCE [LARGE SCALE GENOMIC DNA]</scope>
    <source>
        <strain evidence="7">JCM 16902</strain>
    </source>
</reference>
<dbReference type="PROSITE" id="PS50893">
    <property type="entry name" value="ABC_TRANSPORTER_2"/>
    <property type="match status" value="1"/>
</dbReference>
<keyword evidence="2" id="KW-0813">Transport</keyword>
<keyword evidence="4 6" id="KW-0067">ATP-binding</keyword>
<dbReference type="RefSeq" id="WP_231485778.1">
    <property type="nucleotide sequence ID" value="NZ_BAAAZO010000002.1"/>
</dbReference>
<dbReference type="NCBIfam" id="NF040873">
    <property type="entry name" value="AztA"/>
    <property type="match status" value="1"/>
</dbReference>
<gene>
    <name evidence="6" type="primary">aztA</name>
    <name evidence="6" type="ORF">GCM10022223_10580</name>
</gene>
<dbReference type="InterPro" id="IPR050153">
    <property type="entry name" value="Metal_Ion_Import_ABC"/>
</dbReference>
<dbReference type="SMART" id="SM00382">
    <property type="entry name" value="AAA"/>
    <property type="match status" value="1"/>
</dbReference>
<evidence type="ECO:0000256" key="4">
    <source>
        <dbReference type="ARBA" id="ARBA00022840"/>
    </source>
</evidence>
<accession>A0ABP6Z2R7</accession>
<dbReference type="EMBL" id="BAAAZO010000002">
    <property type="protein sequence ID" value="GAA3597289.1"/>
    <property type="molecule type" value="Genomic_DNA"/>
</dbReference>
<dbReference type="InterPro" id="IPR003593">
    <property type="entry name" value="AAA+_ATPase"/>
</dbReference>